<dbReference type="Pfam" id="PF01055">
    <property type="entry name" value="Glyco_hydro_31_2nd"/>
    <property type="match status" value="1"/>
</dbReference>
<dbReference type="GO" id="GO:0004558">
    <property type="term" value="F:alpha-1,4-glucosidase activity"/>
    <property type="evidence" value="ECO:0007669"/>
    <property type="project" value="TreeGrafter"/>
</dbReference>
<feature type="domain" description="Glycoside hydrolase family 31 TIM barrel" evidence="2">
    <location>
        <begin position="1"/>
        <end position="104"/>
    </location>
</feature>
<dbReference type="PANTHER" id="PTHR22762">
    <property type="entry name" value="ALPHA-GLUCOSIDASE"/>
    <property type="match status" value="1"/>
</dbReference>
<dbReference type="GO" id="GO:0005975">
    <property type="term" value="P:carbohydrate metabolic process"/>
    <property type="evidence" value="ECO:0007669"/>
    <property type="project" value="InterPro"/>
</dbReference>
<name>A0A8K1D5K1_9PASS</name>
<evidence type="ECO:0000256" key="1">
    <source>
        <dbReference type="RuleBase" id="RU361185"/>
    </source>
</evidence>
<protein>
    <recommendedName>
        <fullName evidence="2">Glycoside hydrolase family 31 TIM barrel domain-containing protein</fullName>
    </recommendedName>
</protein>
<accession>A0A8K1D5K1</accession>
<dbReference type="EMBL" id="SWJQ01003964">
    <property type="protein sequence ID" value="TRZ05532.1"/>
    <property type="molecule type" value="Genomic_DNA"/>
</dbReference>
<keyword evidence="4" id="KW-1185">Reference proteome</keyword>
<reference evidence="3" key="1">
    <citation type="submission" date="2019-04" db="EMBL/GenBank/DDBJ databases">
        <title>Genome assembly of Zosterops borbonicus 15179.</title>
        <authorList>
            <person name="Leroy T."/>
            <person name="Anselmetti Y."/>
            <person name="Tilak M.-K."/>
            <person name="Nabholz B."/>
        </authorList>
    </citation>
    <scope>NUCLEOTIDE SEQUENCE</scope>
    <source>
        <strain evidence="3">HGM_15179</strain>
        <tissue evidence="3">Muscle</tissue>
    </source>
</reference>
<dbReference type="Gene3D" id="3.20.20.80">
    <property type="entry name" value="Glycosidases"/>
    <property type="match status" value="1"/>
</dbReference>
<dbReference type="AlphaFoldDB" id="A0A8K1D5K1"/>
<sequence length="176" mass="20747">DPAISANETNYPAYERGLEQGVFITWPDSDEIVFAKVWPDLPGVEVDDSLDWDTQVERFRAFAAVPDFFRFSTRLWWFREISEVFQNPRNSSRSIKFDGIWLDFCPKLTRISPNLMGILPNFIGIFPNLIGIYQFNQNFIQFNQNFLKFNWNLPEFNENFPNFIGILPNLIEIHEI</sequence>
<feature type="non-terminal residue" evidence="3">
    <location>
        <position position="176"/>
    </location>
</feature>
<proteinExistence type="inferred from homology"/>
<evidence type="ECO:0000259" key="2">
    <source>
        <dbReference type="Pfam" id="PF01055"/>
    </source>
</evidence>
<organism evidence="3 4">
    <name type="scientific">Zosterops borbonicus</name>
    <dbReference type="NCBI Taxonomy" id="364589"/>
    <lineage>
        <taxon>Eukaryota</taxon>
        <taxon>Metazoa</taxon>
        <taxon>Chordata</taxon>
        <taxon>Craniata</taxon>
        <taxon>Vertebrata</taxon>
        <taxon>Euteleostomi</taxon>
        <taxon>Archelosauria</taxon>
        <taxon>Archosauria</taxon>
        <taxon>Dinosauria</taxon>
        <taxon>Saurischia</taxon>
        <taxon>Theropoda</taxon>
        <taxon>Coelurosauria</taxon>
        <taxon>Aves</taxon>
        <taxon>Neognathae</taxon>
        <taxon>Neoaves</taxon>
        <taxon>Telluraves</taxon>
        <taxon>Australaves</taxon>
        <taxon>Passeriformes</taxon>
        <taxon>Sylvioidea</taxon>
        <taxon>Zosteropidae</taxon>
        <taxon>Zosterops</taxon>
    </lineage>
</organism>
<dbReference type="Proteomes" id="UP000796761">
    <property type="component" value="Unassembled WGS sequence"/>
</dbReference>
<dbReference type="PANTHER" id="PTHR22762:SF133">
    <property type="entry name" value="P-TYPE DOMAIN-CONTAINING PROTEIN"/>
    <property type="match status" value="1"/>
</dbReference>
<comment type="caution">
    <text evidence="3">The sequence shown here is derived from an EMBL/GenBank/DDBJ whole genome shotgun (WGS) entry which is preliminary data.</text>
</comment>
<keyword evidence="1" id="KW-0326">Glycosidase</keyword>
<dbReference type="InterPro" id="IPR000322">
    <property type="entry name" value="Glyco_hydro_31_TIM"/>
</dbReference>
<evidence type="ECO:0000313" key="4">
    <source>
        <dbReference type="Proteomes" id="UP000796761"/>
    </source>
</evidence>
<comment type="similarity">
    <text evidence="1">Belongs to the glycosyl hydrolase 31 family.</text>
</comment>
<evidence type="ECO:0000313" key="3">
    <source>
        <dbReference type="EMBL" id="TRZ05532.1"/>
    </source>
</evidence>
<dbReference type="OrthoDB" id="5839090at2759"/>
<keyword evidence="1" id="KW-0378">Hydrolase</keyword>
<gene>
    <name evidence="3" type="ORF">HGM15179_021575</name>
</gene>